<dbReference type="AlphaFoldDB" id="A0A4Y7R6I0"/>
<evidence type="ECO:0000256" key="7">
    <source>
        <dbReference type="ARBA" id="ARBA00023136"/>
    </source>
</evidence>
<protein>
    <submittedName>
        <fullName evidence="10">Inner membrane transport permease YhhJ</fullName>
    </submittedName>
</protein>
<evidence type="ECO:0000256" key="3">
    <source>
        <dbReference type="ARBA" id="ARBA00022448"/>
    </source>
</evidence>
<evidence type="ECO:0000256" key="2">
    <source>
        <dbReference type="ARBA" id="ARBA00007783"/>
    </source>
</evidence>
<gene>
    <name evidence="10" type="primary">yhhJ_2</name>
    <name evidence="10" type="ORF">Psch_03966</name>
</gene>
<dbReference type="PANTHER" id="PTHR30294:SF29">
    <property type="entry name" value="MULTIDRUG ABC TRANSPORTER PERMEASE YBHS-RELATED"/>
    <property type="match status" value="1"/>
</dbReference>
<feature type="transmembrane region" description="Helical" evidence="8">
    <location>
        <begin position="299"/>
        <end position="316"/>
    </location>
</feature>
<name>A0A4Y7R6I0_9FIRM</name>
<keyword evidence="11" id="KW-1185">Reference proteome</keyword>
<feature type="transmembrane region" description="Helical" evidence="8">
    <location>
        <begin position="266"/>
        <end position="287"/>
    </location>
</feature>
<comment type="subcellular location">
    <subcellularLocation>
        <location evidence="1">Cell membrane</location>
        <topology evidence="1">Multi-pass membrane protein</topology>
    </subcellularLocation>
</comment>
<evidence type="ECO:0000313" key="11">
    <source>
        <dbReference type="Proteomes" id="UP000298324"/>
    </source>
</evidence>
<dbReference type="InterPro" id="IPR047817">
    <property type="entry name" value="ABC2_TM_bact-type"/>
</dbReference>
<accession>A0A4Y7R6I0</accession>
<keyword evidence="3" id="KW-0813">Transport</keyword>
<dbReference type="Gene3D" id="3.40.1710.10">
    <property type="entry name" value="abc type-2 transporter like domain"/>
    <property type="match status" value="1"/>
</dbReference>
<dbReference type="Proteomes" id="UP000298324">
    <property type="component" value="Unassembled WGS sequence"/>
</dbReference>
<dbReference type="InterPro" id="IPR013525">
    <property type="entry name" value="ABC2_TM"/>
</dbReference>
<feature type="transmembrane region" description="Helical" evidence="8">
    <location>
        <begin position="236"/>
        <end position="254"/>
    </location>
</feature>
<sequence length="398" mass="44072">MRQILNIAIFEMRQVFKDKILALMVFAVPLLYAVLFGIVYASAVLTDIPLGIVDLDQSPLSREVADAFANSPRFKVIHEVDSYARLEEGMKTGTVRAGVVIPEDFAADVAQHRQTAILTVYDASNLIWGFNIRKYTMEVVNSFSAAHTAAFLAGLGLPAREINNILNTVSCNIEVWYNPTYSYTTYMLIGLVVLIIHQICLLCVSLTVTREKERNTWVQYLAAPVPPWKIFLGKSLPYFLSSMLNFGLLIWFIYRLLHVKVEGSMPLVGAMGLIFAALIISAGFYLSVRAANSLQVTRYIMLLSVPFFIISGYVWPKTQIPSLVNGLTAILPYSWMAEAMRLVTVKNLGLEAIQVHALALSAMAILCALLAATFKKRIKPPDGGGPVVNNGAYTPRRS</sequence>
<feature type="transmembrane region" description="Helical" evidence="8">
    <location>
        <begin position="353"/>
        <end position="374"/>
    </location>
</feature>
<dbReference type="Pfam" id="PF12698">
    <property type="entry name" value="ABC2_membrane_3"/>
    <property type="match status" value="1"/>
</dbReference>
<keyword evidence="7 8" id="KW-0472">Membrane</keyword>
<evidence type="ECO:0000256" key="6">
    <source>
        <dbReference type="ARBA" id="ARBA00022989"/>
    </source>
</evidence>
<evidence type="ECO:0000256" key="1">
    <source>
        <dbReference type="ARBA" id="ARBA00004651"/>
    </source>
</evidence>
<keyword evidence="4" id="KW-1003">Cell membrane</keyword>
<dbReference type="PANTHER" id="PTHR30294">
    <property type="entry name" value="MEMBRANE COMPONENT OF ABC TRANSPORTER YHHJ-RELATED"/>
    <property type="match status" value="1"/>
</dbReference>
<reference evidence="10 11" key="1">
    <citation type="journal article" date="2018" name="Environ. Microbiol.">
        <title>Novel energy conservation strategies and behaviour of Pelotomaculum schinkii driving syntrophic propionate catabolism.</title>
        <authorList>
            <person name="Hidalgo-Ahumada C.A.P."/>
            <person name="Nobu M.K."/>
            <person name="Narihiro T."/>
            <person name="Tamaki H."/>
            <person name="Liu W.T."/>
            <person name="Kamagata Y."/>
            <person name="Stams A.J.M."/>
            <person name="Imachi H."/>
            <person name="Sousa D.Z."/>
        </authorList>
    </citation>
    <scope>NUCLEOTIDE SEQUENCE [LARGE SCALE GENOMIC DNA]</scope>
    <source>
        <strain evidence="10 11">HH</strain>
    </source>
</reference>
<dbReference type="EMBL" id="QFGA01000004">
    <property type="protein sequence ID" value="TEB04241.1"/>
    <property type="molecule type" value="Genomic_DNA"/>
</dbReference>
<evidence type="ECO:0000256" key="8">
    <source>
        <dbReference type="SAM" id="Phobius"/>
    </source>
</evidence>
<keyword evidence="6 8" id="KW-1133">Transmembrane helix</keyword>
<comment type="caution">
    <text evidence="10">The sequence shown here is derived from an EMBL/GenBank/DDBJ whole genome shotgun (WGS) entry which is preliminary data.</text>
</comment>
<evidence type="ECO:0000259" key="9">
    <source>
        <dbReference type="PROSITE" id="PS51012"/>
    </source>
</evidence>
<proteinExistence type="inferred from homology"/>
<organism evidence="10 11">
    <name type="scientific">Pelotomaculum schinkii</name>
    <dbReference type="NCBI Taxonomy" id="78350"/>
    <lineage>
        <taxon>Bacteria</taxon>
        <taxon>Bacillati</taxon>
        <taxon>Bacillota</taxon>
        <taxon>Clostridia</taxon>
        <taxon>Eubacteriales</taxon>
        <taxon>Desulfotomaculaceae</taxon>
        <taxon>Pelotomaculum</taxon>
    </lineage>
</organism>
<keyword evidence="5 8" id="KW-0812">Transmembrane</keyword>
<evidence type="ECO:0000313" key="10">
    <source>
        <dbReference type="EMBL" id="TEB04241.1"/>
    </source>
</evidence>
<feature type="transmembrane region" description="Helical" evidence="8">
    <location>
        <begin position="20"/>
        <end position="41"/>
    </location>
</feature>
<evidence type="ECO:0000256" key="5">
    <source>
        <dbReference type="ARBA" id="ARBA00022692"/>
    </source>
</evidence>
<feature type="transmembrane region" description="Helical" evidence="8">
    <location>
        <begin position="186"/>
        <end position="208"/>
    </location>
</feature>
<evidence type="ECO:0000256" key="4">
    <source>
        <dbReference type="ARBA" id="ARBA00022475"/>
    </source>
</evidence>
<dbReference type="InterPro" id="IPR051449">
    <property type="entry name" value="ABC-2_transporter_component"/>
</dbReference>
<dbReference type="PROSITE" id="PS51012">
    <property type="entry name" value="ABC_TM2"/>
    <property type="match status" value="1"/>
</dbReference>
<dbReference type="RefSeq" id="WP_190259413.1">
    <property type="nucleotide sequence ID" value="NZ_QFGA01000004.1"/>
</dbReference>
<feature type="domain" description="ABC transmembrane type-2" evidence="9">
    <location>
        <begin position="149"/>
        <end position="378"/>
    </location>
</feature>
<dbReference type="GO" id="GO:0005886">
    <property type="term" value="C:plasma membrane"/>
    <property type="evidence" value="ECO:0007669"/>
    <property type="project" value="UniProtKB-SubCell"/>
</dbReference>
<comment type="similarity">
    <text evidence="2">Belongs to the ABC-2 integral membrane protein family.</text>
</comment>
<dbReference type="GO" id="GO:0140359">
    <property type="term" value="F:ABC-type transporter activity"/>
    <property type="evidence" value="ECO:0007669"/>
    <property type="project" value="InterPro"/>
</dbReference>